<organism evidence="1 2">
    <name type="scientific">Acetonema longum DSM 6540</name>
    <dbReference type="NCBI Taxonomy" id="1009370"/>
    <lineage>
        <taxon>Bacteria</taxon>
        <taxon>Bacillati</taxon>
        <taxon>Bacillota</taxon>
        <taxon>Negativicutes</taxon>
        <taxon>Acetonemataceae</taxon>
        <taxon>Acetonema</taxon>
    </lineage>
</organism>
<name>F7NDC8_9FIRM</name>
<dbReference type="Proteomes" id="UP000003240">
    <property type="component" value="Unassembled WGS sequence"/>
</dbReference>
<accession>F7NDC8</accession>
<keyword evidence="2" id="KW-1185">Reference proteome</keyword>
<dbReference type="AlphaFoldDB" id="F7NDC8"/>
<dbReference type="STRING" id="1009370.ALO_00175"/>
<protein>
    <submittedName>
        <fullName evidence="1">Uncharacterized protein</fullName>
    </submittedName>
</protein>
<evidence type="ECO:0000313" key="2">
    <source>
        <dbReference type="Proteomes" id="UP000003240"/>
    </source>
</evidence>
<gene>
    <name evidence="1" type="ORF">ALO_00175</name>
</gene>
<comment type="caution">
    <text evidence="1">The sequence shown here is derived from an EMBL/GenBank/DDBJ whole genome shotgun (WGS) entry which is preliminary data.</text>
</comment>
<proteinExistence type="predicted"/>
<dbReference type="PROSITE" id="PS51257">
    <property type="entry name" value="PROKAR_LIPOPROTEIN"/>
    <property type="match status" value="1"/>
</dbReference>
<sequence length="30" mass="3256">MLIPLFRGNRHRHVPGNKVACLAAILAACI</sequence>
<evidence type="ECO:0000313" key="1">
    <source>
        <dbReference type="EMBL" id="EGO65960.1"/>
    </source>
</evidence>
<dbReference type="EMBL" id="AFGF01000005">
    <property type="protein sequence ID" value="EGO65960.1"/>
    <property type="molecule type" value="Genomic_DNA"/>
</dbReference>
<reference evidence="1 2" key="1">
    <citation type="journal article" date="2011" name="EMBO J.">
        <title>Structural diversity of bacterial flagellar motors.</title>
        <authorList>
            <person name="Chen S."/>
            <person name="Beeby M."/>
            <person name="Murphy G.E."/>
            <person name="Leadbetter J.R."/>
            <person name="Hendrixson D.R."/>
            <person name="Briegel A."/>
            <person name="Li Z."/>
            <person name="Shi J."/>
            <person name="Tocheva E.I."/>
            <person name="Muller A."/>
            <person name="Dobro M.J."/>
            <person name="Jensen G.J."/>
        </authorList>
    </citation>
    <scope>NUCLEOTIDE SEQUENCE [LARGE SCALE GENOMIC DNA]</scope>
    <source>
        <strain evidence="1 2">DSM 6540</strain>
    </source>
</reference>